<feature type="domain" description="PAC" evidence="5">
    <location>
        <begin position="290"/>
        <end position="343"/>
    </location>
</feature>
<dbReference type="NCBIfam" id="TIGR00254">
    <property type="entry name" value="GGDEF"/>
    <property type="match status" value="1"/>
</dbReference>
<dbReference type="SUPFAM" id="SSF141868">
    <property type="entry name" value="EAL domain-like"/>
    <property type="match status" value="1"/>
</dbReference>
<dbReference type="SUPFAM" id="SSF141371">
    <property type="entry name" value="PilZ domain-like"/>
    <property type="match status" value="1"/>
</dbReference>
<dbReference type="InterPro" id="IPR029787">
    <property type="entry name" value="Nucleotide_cyclase"/>
</dbReference>
<sequence length="881" mass="96866">MRSPEGDATASERRRSGQPTKSNEADAFARARGLSLSDDAPALPSQWPVLGAMALAGALGNGLIAQSYPPITSLVAVLLSALLFSLSRLVRDTGRVRRLSVTTAFGLIPHLLVGYAYAEWMFHGGLPLGFGIATLILAGSMAAVFLAGRPFPMLFVKIGIWLPIAVHSIAYNDHMAVVALPLAILVAVGIALFQERYDRRSEEERQAEERSRNRSIDILRDYEATGQGWFWETDKHGRIVYISEVFAERYGFDHEDLLGKVFTSVFEVDPGDRDAERTIKFHFTAHSPFHELPVRGEGRAGDGTVWWSVNGRPIFDSFENFCGFRGSGTDLTERRRSAEHASRLALYDSLTGLANRHALSQALSKLLTHRNPAQRVCSILMLDLDRFKHVNDTFGHPTGDALLNQVARRLEKVVGDLGTVGRIGGDEFQVLIPKRCEKARLEQLGNDIIHSLSQPYSIDGNRAVIGASVGIAIAPEHGSTSERLVRSADLALYAAKDAGRGRYRVFSDDLHVAARERNQLEEELRLAIDTGGLQLHYQPVVNTATEEISGFEALMRWNHPKQGWISPEKFVPVAEDAGLIVAMGEWAIRQACRDLARWPKSVRCAVNVSPLQFADPALPGVIADAIAKAGISPERLELEITESVFLDDSEGTDATFAALKAVGVRLALDDFGTGYSSLGYLKNAPFDKIKIDQGFVRGATMPGSRNGAIIAAISSLANALGMDTTAEGVETLDELELIRMHGCSHIQGYIYSKPLSTAEADARLAEGLKARPSGPRAAREPRQAMLRRVVLQHDEHFYNGTIRNISSQGALIEGLWNVPEGTVFRVALSERLAVDAEVRWCAENRIGVRFAQRLRRDQRGHFDLPAPEVERSIQREQRRSA</sequence>
<feature type="transmembrane region" description="Helical" evidence="3">
    <location>
        <begin position="99"/>
        <end position="118"/>
    </location>
</feature>
<proteinExistence type="predicted"/>
<dbReference type="InterPro" id="IPR009875">
    <property type="entry name" value="PilZ_domain"/>
</dbReference>
<evidence type="ECO:0000259" key="5">
    <source>
        <dbReference type="PROSITE" id="PS50113"/>
    </source>
</evidence>
<dbReference type="Gene3D" id="3.30.450.20">
    <property type="entry name" value="PAS domain"/>
    <property type="match status" value="1"/>
</dbReference>
<keyword evidence="3" id="KW-0812">Transmembrane</keyword>
<dbReference type="SUPFAM" id="SSF55785">
    <property type="entry name" value="PYP-like sensor domain (PAS domain)"/>
    <property type="match status" value="1"/>
</dbReference>
<evidence type="ECO:0000259" key="6">
    <source>
        <dbReference type="PROSITE" id="PS50883"/>
    </source>
</evidence>
<evidence type="ECO:0000256" key="1">
    <source>
        <dbReference type="SAM" id="Coils"/>
    </source>
</evidence>
<keyword evidence="3" id="KW-0472">Membrane</keyword>
<reference evidence="8 9" key="1">
    <citation type="submission" date="2021-07" db="EMBL/GenBank/DDBJ databases">
        <title>Alteriqipengyuania abyssalis NZ-12B nov, sp.nov isolated from deep sea sponge in pacific ocean.</title>
        <authorList>
            <person name="Tareen S."/>
            <person name="Wink J."/>
        </authorList>
    </citation>
    <scope>NUCLEOTIDE SEQUENCE [LARGE SCALE GENOMIC DNA]</scope>
    <source>
        <strain evidence="8 9">NZ-12B</strain>
    </source>
</reference>
<dbReference type="RefSeq" id="WP_222825665.1">
    <property type="nucleotide sequence ID" value="NZ_JAHWXP010000004.1"/>
</dbReference>
<dbReference type="Gene3D" id="3.20.20.450">
    <property type="entry name" value="EAL domain"/>
    <property type="match status" value="1"/>
</dbReference>
<dbReference type="PROSITE" id="PS50113">
    <property type="entry name" value="PAC"/>
    <property type="match status" value="1"/>
</dbReference>
<keyword evidence="9" id="KW-1185">Reference proteome</keyword>
<keyword evidence="1" id="KW-0175">Coiled coil</keyword>
<feature type="domain" description="EAL" evidence="6">
    <location>
        <begin position="517"/>
        <end position="768"/>
    </location>
</feature>
<dbReference type="Pfam" id="PF00563">
    <property type="entry name" value="EAL"/>
    <property type="match status" value="1"/>
</dbReference>
<evidence type="ECO:0000259" key="4">
    <source>
        <dbReference type="PROSITE" id="PS50112"/>
    </source>
</evidence>
<dbReference type="CDD" id="cd01948">
    <property type="entry name" value="EAL"/>
    <property type="match status" value="1"/>
</dbReference>
<evidence type="ECO:0000256" key="3">
    <source>
        <dbReference type="SAM" id="Phobius"/>
    </source>
</evidence>
<comment type="caution">
    <text evidence="8">The sequence shown here is derived from an EMBL/GenBank/DDBJ whole genome shotgun (WGS) entry which is preliminary data.</text>
</comment>
<feature type="transmembrane region" description="Helical" evidence="3">
    <location>
        <begin position="68"/>
        <end position="87"/>
    </location>
</feature>
<dbReference type="SMART" id="SM00267">
    <property type="entry name" value="GGDEF"/>
    <property type="match status" value="1"/>
</dbReference>
<feature type="domain" description="GGDEF" evidence="7">
    <location>
        <begin position="375"/>
        <end position="508"/>
    </location>
</feature>
<dbReference type="CDD" id="cd01949">
    <property type="entry name" value="GGDEF"/>
    <property type="match status" value="1"/>
</dbReference>
<feature type="transmembrane region" description="Helical" evidence="3">
    <location>
        <begin position="124"/>
        <end position="147"/>
    </location>
</feature>
<organism evidence="8 9">
    <name type="scientific">Alteriqipengyuania abyssalis</name>
    <dbReference type="NCBI Taxonomy" id="2860200"/>
    <lineage>
        <taxon>Bacteria</taxon>
        <taxon>Pseudomonadati</taxon>
        <taxon>Pseudomonadota</taxon>
        <taxon>Alphaproteobacteria</taxon>
        <taxon>Sphingomonadales</taxon>
        <taxon>Erythrobacteraceae</taxon>
        <taxon>Alteriqipengyuania</taxon>
    </lineage>
</organism>
<feature type="transmembrane region" description="Helical" evidence="3">
    <location>
        <begin position="176"/>
        <end position="193"/>
    </location>
</feature>
<dbReference type="NCBIfam" id="TIGR00229">
    <property type="entry name" value="sensory_box"/>
    <property type="match status" value="1"/>
</dbReference>
<dbReference type="Gene3D" id="2.40.10.220">
    <property type="entry name" value="predicted glycosyltransferase like domains"/>
    <property type="match status" value="1"/>
</dbReference>
<dbReference type="InterPro" id="IPR001633">
    <property type="entry name" value="EAL_dom"/>
</dbReference>
<dbReference type="InterPro" id="IPR000700">
    <property type="entry name" value="PAS-assoc_C"/>
</dbReference>
<protein>
    <submittedName>
        <fullName evidence="8">EAL domain-containing protein</fullName>
    </submittedName>
</protein>
<dbReference type="SUPFAM" id="SSF55073">
    <property type="entry name" value="Nucleotide cyclase"/>
    <property type="match status" value="1"/>
</dbReference>
<dbReference type="InterPro" id="IPR000014">
    <property type="entry name" value="PAS"/>
</dbReference>
<keyword evidence="3" id="KW-1133">Transmembrane helix</keyword>
<dbReference type="Pfam" id="PF07238">
    <property type="entry name" value="PilZ"/>
    <property type="match status" value="1"/>
</dbReference>
<dbReference type="InterPro" id="IPR052155">
    <property type="entry name" value="Biofilm_reg_signaling"/>
</dbReference>
<evidence type="ECO:0000313" key="8">
    <source>
        <dbReference type="EMBL" id="MBY8338153.1"/>
    </source>
</evidence>
<dbReference type="InterPro" id="IPR035919">
    <property type="entry name" value="EAL_sf"/>
</dbReference>
<dbReference type="SMART" id="SM00052">
    <property type="entry name" value="EAL"/>
    <property type="match status" value="1"/>
</dbReference>
<evidence type="ECO:0000256" key="2">
    <source>
        <dbReference type="SAM" id="MobiDB-lite"/>
    </source>
</evidence>
<evidence type="ECO:0000313" key="9">
    <source>
        <dbReference type="Proteomes" id="UP000759298"/>
    </source>
</evidence>
<dbReference type="Gene3D" id="3.30.70.270">
    <property type="match status" value="1"/>
</dbReference>
<dbReference type="EMBL" id="JAHWXP010000004">
    <property type="protein sequence ID" value="MBY8338153.1"/>
    <property type="molecule type" value="Genomic_DNA"/>
</dbReference>
<dbReference type="PANTHER" id="PTHR44757">
    <property type="entry name" value="DIGUANYLATE CYCLASE DGCP"/>
    <property type="match status" value="1"/>
</dbReference>
<feature type="domain" description="PAS" evidence="4">
    <location>
        <begin position="230"/>
        <end position="268"/>
    </location>
</feature>
<accession>A0ABS7PI31</accession>
<dbReference type="InterPro" id="IPR000160">
    <property type="entry name" value="GGDEF_dom"/>
</dbReference>
<dbReference type="Pfam" id="PF13426">
    <property type="entry name" value="PAS_9"/>
    <property type="match status" value="1"/>
</dbReference>
<dbReference type="CDD" id="cd00130">
    <property type="entry name" value="PAS"/>
    <property type="match status" value="1"/>
</dbReference>
<name>A0ABS7PI31_9SPHN</name>
<feature type="region of interest" description="Disordered" evidence="2">
    <location>
        <begin position="1"/>
        <end position="25"/>
    </location>
</feature>
<dbReference type="PROSITE" id="PS50887">
    <property type="entry name" value="GGDEF"/>
    <property type="match status" value="1"/>
</dbReference>
<gene>
    <name evidence="8" type="ORF">KYN89_13970</name>
</gene>
<dbReference type="PROSITE" id="PS50112">
    <property type="entry name" value="PAS"/>
    <property type="match status" value="1"/>
</dbReference>
<feature type="coiled-coil region" evidence="1">
    <location>
        <begin position="503"/>
        <end position="530"/>
    </location>
</feature>
<dbReference type="InterPro" id="IPR043128">
    <property type="entry name" value="Rev_trsase/Diguanyl_cyclase"/>
</dbReference>
<dbReference type="InterPro" id="IPR035965">
    <property type="entry name" value="PAS-like_dom_sf"/>
</dbReference>
<dbReference type="Pfam" id="PF00990">
    <property type="entry name" value="GGDEF"/>
    <property type="match status" value="1"/>
</dbReference>
<dbReference type="PANTHER" id="PTHR44757:SF2">
    <property type="entry name" value="BIOFILM ARCHITECTURE MAINTENANCE PROTEIN MBAA"/>
    <property type="match status" value="1"/>
</dbReference>
<dbReference type="PROSITE" id="PS50883">
    <property type="entry name" value="EAL"/>
    <property type="match status" value="1"/>
</dbReference>
<evidence type="ECO:0000259" key="7">
    <source>
        <dbReference type="PROSITE" id="PS50887"/>
    </source>
</evidence>
<dbReference type="Proteomes" id="UP000759298">
    <property type="component" value="Unassembled WGS sequence"/>
</dbReference>